<evidence type="ECO:0000313" key="5">
    <source>
        <dbReference type="Proteomes" id="UP000649151"/>
    </source>
</evidence>
<keyword evidence="5" id="KW-1185">Reference proteome</keyword>
<name>A0ABR7IRE6_9CLOT</name>
<protein>
    <recommendedName>
        <fullName evidence="3">mRNA interferase</fullName>
        <ecNumber evidence="3">3.1.-.-</ecNumber>
    </recommendedName>
</protein>
<comment type="function">
    <text evidence="3">Toxic component of a type II toxin-antitoxin (TA) system.</text>
</comment>
<evidence type="ECO:0000256" key="1">
    <source>
        <dbReference type="ARBA" id="ARBA00007521"/>
    </source>
</evidence>
<reference evidence="4 5" key="1">
    <citation type="submission" date="2020-08" db="EMBL/GenBank/DDBJ databases">
        <title>Genome public.</title>
        <authorList>
            <person name="Liu C."/>
            <person name="Sun Q."/>
        </authorList>
    </citation>
    <scope>NUCLEOTIDE SEQUENCE [LARGE SCALE GENOMIC DNA]</scope>
    <source>
        <strain evidence="4 5">NSJ-27</strain>
    </source>
</reference>
<dbReference type="PANTHER" id="PTHR33988:SF2">
    <property type="entry name" value="ENDORIBONUCLEASE MAZF"/>
    <property type="match status" value="1"/>
</dbReference>
<keyword evidence="2" id="KW-1277">Toxin-antitoxin system</keyword>
<evidence type="ECO:0000313" key="4">
    <source>
        <dbReference type="EMBL" id="MBC5787719.1"/>
    </source>
</evidence>
<dbReference type="SUPFAM" id="SSF50118">
    <property type="entry name" value="Cell growth inhibitor/plasmid maintenance toxic component"/>
    <property type="match status" value="1"/>
</dbReference>
<dbReference type="Pfam" id="PF02452">
    <property type="entry name" value="PemK_toxin"/>
    <property type="match status" value="1"/>
</dbReference>
<comment type="similarity">
    <text evidence="1 3">Belongs to the PemK/MazF family.</text>
</comment>
<dbReference type="EMBL" id="JACOQK010000001">
    <property type="protein sequence ID" value="MBC5787719.1"/>
    <property type="molecule type" value="Genomic_DNA"/>
</dbReference>
<keyword evidence="3" id="KW-0540">Nuclease</keyword>
<dbReference type="PIRSF" id="PIRSF033490">
    <property type="entry name" value="MazF"/>
    <property type="match status" value="1"/>
</dbReference>
<evidence type="ECO:0000256" key="2">
    <source>
        <dbReference type="ARBA" id="ARBA00022649"/>
    </source>
</evidence>
<dbReference type="Proteomes" id="UP000649151">
    <property type="component" value="Unassembled WGS sequence"/>
</dbReference>
<gene>
    <name evidence="4" type="ORF">H8Z77_06780</name>
</gene>
<dbReference type="InterPro" id="IPR011067">
    <property type="entry name" value="Plasmid_toxin/cell-grow_inhib"/>
</dbReference>
<evidence type="ECO:0000256" key="3">
    <source>
        <dbReference type="PIRNR" id="PIRNR033490"/>
    </source>
</evidence>
<dbReference type="RefSeq" id="WP_186996561.1">
    <property type="nucleotide sequence ID" value="NZ_JACOQK010000001.1"/>
</dbReference>
<dbReference type="EC" id="3.1.-.-" evidence="3"/>
<proteinExistence type="inferred from homology"/>
<sequence>MDEVKRGELYYADLSPVVGSEQGGIRPVLILQNDKTNQNSTTTIVAAITSQIKNNLQTHVKVSGHGLKKESLVLLEQIRTIDKVRLMQYIGRLGDKDMKKIDRALTESLSIKNSEVLSSG</sequence>
<accession>A0ABR7IRE6</accession>
<dbReference type="Gene3D" id="2.30.30.110">
    <property type="match status" value="1"/>
</dbReference>
<keyword evidence="3" id="KW-0378">Hydrolase</keyword>
<dbReference type="PANTHER" id="PTHR33988">
    <property type="entry name" value="ENDORIBONUCLEASE MAZF-RELATED"/>
    <property type="match status" value="1"/>
</dbReference>
<comment type="caution">
    <text evidence="4">The sequence shown here is derived from an EMBL/GenBank/DDBJ whole genome shotgun (WGS) entry which is preliminary data.</text>
</comment>
<dbReference type="InterPro" id="IPR003477">
    <property type="entry name" value="PemK-like"/>
</dbReference>
<keyword evidence="3" id="KW-0255">Endonuclease</keyword>
<organism evidence="4 5">
    <name type="scientific">Clostridium facile</name>
    <dbReference type="NCBI Taxonomy" id="2763035"/>
    <lineage>
        <taxon>Bacteria</taxon>
        <taxon>Bacillati</taxon>
        <taxon>Bacillota</taxon>
        <taxon>Clostridia</taxon>
        <taxon>Eubacteriales</taxon>
        <taxon>Clostridiaceae</taxon>
        <taxon>Clostridium</taxon>
    </lineage>
</organism>